<reference evidence="4 7" key="2">
    <citation type="submission" date="2016-01" db="EMBL/GenBank/DDBJ databases">
        <authorList>
            <person name="Varghese N."/>
        </authorList>
    </citation>
    <scope>NUCLEOTIDE SEQUENCE [LARGE SCALE GENOMIC DNA]</scope>
    <source>
        <strain evidence="4 7">HL-91</strain>
    </source>
</reference>
<dbReference type="RefSeq" id="WP_072244458.1">
    <property type="nucleotide sequence ID" value="NZ_FBYC01000001.1"/>
</dbReference>
<dbReference type="Proteomes" id="UP000182045">
    <property type="component" value="Unassembled WGS sequence"/>
</dbReference>
<reference evidence="5 6" key="1">
    <citation type="submission" date="2015-09" db="EMBL/GenBank/DDBJ databases">
        <title>Identification and resolution of microdiversity through metagenomic sequencing of parallel consortia.</title>
        <authorList>
            <person name="Nelson W.C."/>
            <person name="Romine M.F."/>
            <person name="Lindemann S.R."/>
        </authorList>
    </citation>
    <scope>NUCLEOTIDE SEQUENCE [LARGE SCALE GENOMIC DNA]</scope>
    <source>
        <strain evidence="5">HL-91</strain>
    </source>
</reference>
<evidence type="ECO:0000313" key="4">
    <source>
        <dbReference type="EMBL" id="CUX79688.1"/>
    </source>
</evidence>
<evidence type="ECO:0000313" key="5">
    <source>
        <dbReference type="EMBL" id="KPP92393.1"/>
    </source>
</evidence>
<dbReference type="PANTHER" id="PTHR12469:SF2">
    <property type="entry name" value="SUCCINATE DEHYDROGENASE ASSEMBLY FACTOR 2, MITOCHONDRIAL"/>
    <property type="match status" value="1"/>
</dbReference>
<dbReference type="EMBL" id="FBYC01000001">
    <property type="protein sequence ID" value="CUX79688.1"/>
    <property type="molecule type" value="Genomic_DNA"/>
</dbReference>
<dbReference type="PANTHER" id="PTHR12469">
    <property type="entry name" value="PROTEIN EMI5 HOMOLOG, MITOCHONDRIAL"/>
    <property type="match status" value="1"/>
</dbReference>
<organism evidence="5 6">
    <name type="scientific">Roseibaca calidilacus</name>
    <dbReference type="NCBI Taxonomy" id="1666912"/>
    <lineage>
        <taxon>Bacteria</taxon>
        <taxon>Pseudomonadati</taxon>
        <taxon>Pseudomonadota</taxon>
        <taxon>Alphaproteobacteria</taxon>
        <taxon>Rhodobacterales</taxon>
        <taxon>Paracoccaceae</taxon>
        <taxon>Roseinatronobacter</taxon>
    </lineage>
</organism>
<dbReference type="GO" id="GO:0006099">
    <property type="term" value="P:tricarboxylic acid cycle"/>
    <property type="evidence" value="ECO:0007669"/>
    <property type="project" value="TreeGrafter"/>
</dbReference>
<dbReference type="Gene3D" id="1.10.150.250">
    <property type="entry name" value="Flavinator of succinate dehydrogenase"/>
    <property type="match status" value="1"/>
</dbReference>
<evidence type="ECO:0000256" key="2">
    <source>
        <dbReference type="ARBA" id="ARBA00019418"/>
    </source>
</evidence>
<dbReference type="AlphaFoldDB" id="A0A0N8K7Q5"/>
<protein>
    <recommendedName>
        <fullName evidence="2">FAD assembly factor SdhE</fullName>
    </recommendedName>
</protein>
<keyword evidence="3" id="KW-0143">Chaperone</keyword>
<dbReference type="EMBL" id="LJSG01000012">
    <property type="protein sequence ID" value="KPP92393.1"/>
    <property type="molecule type" value="Genomic_DNA"/>
</dbReference>
<evidence type="ECO:0000256" key="1">
    <source>
        <dbReference type="ARBA" id="ARBA00008571"/>
    </source>
</evidence>
<dbReference type="OrthoDB" id="9807264at2"/>
<evidence type="ECO:0000313" key="6">
    <source>
        <dbReference type="Proteomes" id="UP000050413"/>
    </source>
</evidence>
<dbReference type="Proteomes" id="UP000050413">
    <property type="component" value="Unassembled WGS sequence"/>
</dbReference>
<accession>A0A0N8K7Q5</accession>
<comment type="caution">
    <text evidence="5">The sequence shown here is derived from an EMBL/GenBank/DDBJ whole genome shotgun (WGS) entry which is preliminary data.</text>
</comment>
<dbReference type="Pfam" id="PF03937">
    <property type="entry name" value="Sdh5"/>
    <property type="match status" value="1"/>
</dbReference>
<evidence type="ECO:0000256" key="3">
    <source>
        <dbReference type="ARBA" id="ARBA00023186"/>
    </source>
</evidence>
<gene>
    <name evidence="4" type="ORF">Ga0058931_0372</name>
    <name evidence="5" type="ORF">HLUCCA05_08915</name>
</gene>
<sequence length="92" mass="10703">MQISPEEARLKRLKMRSWRRGMKEMDLILGPFADTDLARLDADELDAYERLLDENDQELYLWVTGALEAPAQHAPMLQTIRSVVENRLRYGA</sequence>
<keyword evidence="7" id="KW-1185">Reference proteome</keyword>
<name>A0A0N8K7Q5_9RHOB</name>
<comment type="similarity">
    <text evidence="1">Belongs to the SdhE FAD assembly factor family.</text>
</comment>
<dbReference type="InterPro" id="IPR036714">
    <property type="entry name" value="SDH_sf"/>
</dbReference>
<dbReference type="InterPro" id="IPR005631">
    <property type="entry name" value="SDH"/>
</dbReference>
<proteinExistence type="inferred from homology"/>
<evidence type="ECO:0000313" key="7">
    <source>
        <dbReference type="Proteomes" id="UP000182045"/>
    </source>
</evidence>
<dbReference type="SUPFAM" id="SSF109910">
    <property type="entry name" value="YgfY-like"/>
    <property type="match status" value="1"/>
</dbReference>
<dbReference type="STRING" id="1666912.Ga0058931_0372"/>